<dbReference type="AlphaFoldDB" id="A0A7D5P6M4"/>
<dbReference type="GeneID" id="56083043"/>
<dbReference type="RefSeq" id="WP_179922511.1">
    <property type="nucleotide sequence ID" value="NZ_CP058909.1"/>
</dbReference>
<accession>A0A7D5P6M4</accession>
<dbReference type="KEGG" id="hpel:HZS54_10600"/>
<evidence type="ECO:0000313" key="1">
    <source>
        <dbReference type="EMBL" id="QLH82043.1"/>
    </source>
</evidence>
<proteinExistence type="predicted"/>
<name>A0A7D5P6M4_9EURY</name>
<dbReference type="Proteomes" id="UP000509346">
    <property type="component" value="Chromosome"/>
</dbReference>
<evidence type="ECO:0000313" key="2">
    <source>
        <dbReference type="Proteomes" id="UP000509346"/>
    </source>
</evidence>
<reference evidence="1 2" key="1">
    <citation type="submission" date="2020-07" db="EMBL/GenBank/DDBJ databases">
        <title>Halosimplex litoreum sp. nov. and Halosimplex rubrum sp. nov., isolated from different salt environments.</title>
        <authorList>
            <person name="Cui H."/>
        </authorList>
    </citation>
    <scope>NUCLEOTIDE SEQUENCE [LARGE SCALE GENOMIC DNA]</scope>
    <source>
        <strain evidence="1 2">R2</strain>
    </source>
</reference>
<keyword evidence="2" id="KW-1185">Reference proteome</keyword>
<dbReference type="EMBL" id="CP058909">
    <property type="protein sequence ID" value="QLH82043.1"/>
    <property type="molecule type" value="Genomic_DNA"/>
</dbReference>
<gene>
    <name evidence="1" type="ORF">HZS54_10600</name>
</gene>
<organism evidence="1 2">
    <name type="scientific">Halosimplex pelagicum</name>
    <dbReference type="NCBI Taxonomy" id="869886"/>
    <lineage>
        <taxon>Archaea</taxon>
        <taxon>Methanobacteriati</taxon>
        <taxon>Methanobacteriota</taxon>
        <taxon>Stenosarchaea group</taxon>
        <taxon>Halobacteria</taxon>
        <taxon>Halobacteriales</taxon>
        <taxon>Haloarculaceae</taxon>
        <taxon>Halosimplex</taxon>
    </lineage>
</organism>
<protein>
    <submittedName>
        <fullName evidence="1">Uncharacterized protein</fullName>
    </submittedName>
</protein>
<dbReference type="PROSITE" id="PS51257">
    <property type="entry name" value="PROKAR_LIPOPROTEIN"/>
    <property type="match status" value="1"/>
</dbReference>
<sequence>MSEVPNRRSILQSIGVGLSVGIAGCTVLGGDGLDVSIQNQNSESHKVSVTISDFTESATLDPDTSETFANVLAYPDYPTEQEATIQMDKDWENTYKFTLGEDLKAFILNIGAEGEVSYTLDGR</sequence>